<evidence type="ECO:0000313" key="1">
    <source>
        <dbReference type="EMBL" id="GAA0144665.1"/>
    </source>
</evidence>
<protein>
    <submittedName>
        <fullName evidence="1">Uncharacterized protein</fullName>
    </submittedName>
</protein>
<dbReference type="Proteomes" id="UP001454036">
    <property type="component" value="Unassembled WGS sequence"/>
</dbReference>
<accession>A0AAV3P340</accession>
<dbReference type="PANTHER" id="PTHR11439">
    <property type="entry name" value="GAG-POL-RELATED RETROTRANSPOSON"/>
    <property type="match status" value="1"/>
</dbReference>
<dbReference type="PANTHER" id="PTHR11439:SF498">
    <property type="entry name" value="DNAK FAMILY PROTEIN"/>
    <property type="match status" value="1"/>
</dbReference>
<dbReference type="EMBL" id="BAABME010000676">
    <property type="protein sequence ID" value="GAA0144665.1"/>
    <property type="molecule type" value="Genomic_DNA"/>
</dbReference>
<keyword evidence="2" id="KW-1185">Reference proteome</keyword>
<dbReference type="CDD" id="cd09272">
    <property type="entry name" value="RNase_HI_RT_Ty1"/>
    <property type="match status" value="1"/>
</dbReference>
<comment type="caution">
    <text evidence="1">The sequence shown here is derived from an EMBL/GenBank/DDBJ whole genome shotgun (WGS) entry which is preliminary data.</text>
</comment>
<reference evidence="1 2" key="1">
    <citation type="submission" date="2024-01" db="EMBL/GenBank/DDBJ databases">
        <title>The complete chloroplast genome sequence of Lithospermum erythrorhizon: insights into the phylogenetic relationship among Boraginaceae species and the maternal lineages of purple gromwells.</title>
        <authorList>
            <person name="Okada T."/>
            <person name="Watanabe K."/>
        </authorList>
    </citation>
    <scope>NUCLEOTIDE SEQUENCE [LARGE SCALE GENOMIC DNA]</scope>
</reference>
<evidence type="ECO:0000313" key="2">
    <source>
        <dbReference type="Proteomes" id="UP001454036"/>
    </source>
</evidence>
<dbReference type="AlphaFoldDB" id="A0AAV3P340"/>
<organism evidence="1 2">
    <name type="scientific">Lithospermum erythrorhizon</name>
    <name type="common">Purple gromwell</name>
    <name type="synonym">Lithospermum officinale var. erythrorhizon</name>
    <dbReference type="NCBI Taxonomy" id="34254"/>
    <lineage>
        <taxon>Eukaryota</taxon>
        <taxon>Viridiplantae</taxon>
        <taxon>Streptophyta</taxon>
        <taxon>Embryophyta</taxon>
        <taxon>Tracheophyta</taxon>
        <taxon>Spermatophyta</taxon>
        <taxon>Magnoliopsida</taxon>
        <taxon>eudicotyledons</taxon>
        <taxon>Gunneridae</taxon>
        <taxon>Pentapetalae</taxon>
        <taxon>asterids</taxon>
        <taxon>lamiids</taxon>
        <taxon>Boraginales</taxon>
        <taxon>Boraginaceae</taxon>
        <taxon>Boraginoideae</taxon>
        <taxon>Lithospermeae</taxon>
        <taxon>Lithospermum</taxon>
    </lineage>
</organism>
<sequence>MKVPRTSHLQALHHLLGYVNKTIGQGLLLKGSTDMQLHAFSDSDWATCPTTRRSITGYLLTLGGAPISWKSKKQSIHTKHIDIDCHFTRDKVIEGFLQLAHVPTTEQLADVLTKALPSSQHHYLLSKLGMFDIPARRGCCLMLT</sequence>
<gene>
    <name evidence="1" type="ORF">LIER_05052</name>
</gene>
<name>A0AAV3P340_LITER</name>
<proteinExistence type="predicted"/>